<feature type="coiled-coil region" evidence="1">
    <location>
        <begin position="262"/>
        <end position="303"/>
    </location>
</feature>
<dbReference type="RefSeq" id="WP_062067364.1">
    <property type="nucleotide sequence ID" value="NZ_CP013264.1"/>
</dbReference>
<dbReference type="EMBL" id="CP013264">
    <property type="protein sequence ID" value="ALR21932.1"/>
    <property type="molecule type" value="Genomic_DNA"/>
</dbReference>
<gene>
    <name evidence="4" type="ORF">ATN00_18175</name>
</gene>
<name>A0A0S3F2N4_9SPHN</name>
<evidence type="ECO:0000256" key="3">
    <source>
        <dbReference type="SAM" id="SignalP"/>
    </source>
</evidence>
<dbReference type="OrthoDB" id="7596867at2"/>
<evidence type="ECO:0000313" key="4">
    <source>
        <dbReference type="EMBL" id="ALR21932.1"/>
    </source>
</evidence>
<organism evidence="4 5">
    <name type="scientific">Sphingobium baderi</name>
    <dbReference type="NCBI Taxonomy" id="1332080"/>
    <lineage>
        <taxon>Bacteria</taxon>
        <taxon>Pseudomonadati</taxon>
        <taxon>Pseudomonadota</taxon>
        <taxon>Alphaproteobacteria</taxon>
        <taxon>Sphingomonadales</taxon>
        <taxon>Sphingomonadaceae</taxon>
        <taxon>Sphingobium</taxon>
    </lineage>
</organism>
<accession>A0A0S3F2N4</accession>
<protein>
    <submittedName>
        <fullName evidence="4">Uncharacterized protein</fullName>
    </submittedName>
</protein>
<keyword evidence="3" id="KW-0732">Signal</keyword>
<evidence type="ECO:0000256" key="2">
    <source>
        <dbReference type="SAM" id="MobiDB-lite"/>
    </source>
</evidence>
<reference evidence="4 5" key="1">
    <citation type="submission" date="2015-11" db="EMBL/GenBank/DDBJ databases">
        <title>A Two-component Flavoprotein Monooxygenase System MeaXY Responsible for para-Hydroxylation of 2-Methyl-6-ethylaniline and 2,6-Diethylaniline in Sphingobium baderi DE-13.</title>
        <authorList>
            <person name="Cheng M."/>
            <person name="Meng Q."/>
            <person name="Yang Y."/>
            <person name="Chu C."/>
            <person name="Yan X."/>
            <person name="He J."/>
            <person name="Li S."/>
        </authorList>
    </citation>
    <scope>NUCLEOTIDE SEQUENCE [LARGE SCALE GENOMIC DNA]</scope>
    <source>
        <strain evidence="4 5">DE-13</strain>
    </source>
</reference>
<evidence type="ECO:0000313" key="5">
    <source>
        <dbReference type="Proteomes" id="UP000056968"/>
    </source>
</evidence>
<proteinExistence type="predicted"/>
<feature type="chain" id="PRO_5006611894" evidence="3">
    <location>
        <begin position="27"/>
        <end position="321"/>
    </location>
</feature>
<keyword evidence="1" id="KW-0175">Coiled coil</keyword>
<dbReference type="AlphaFoldDB" id="A0A0S3F2N4"/>
<dbReference type="Proteomes" id="UP000056968">
    <property type="component" value="Chromosome"/>
</dbReference>
<sequence>MMKSLVRAIAGMMTAMMLGAGSAALAQSAPVEEGTYVLEGGSYSITVEKTATGLMVKEPNKDSPYQPAGADRPDTYLFFNPNTGYTYGIRGIDSQTIEAFKDVAGNVPTRLKRLGGSPAARPIRAIDPGPSGAPAEGADADVARKYQALSTSDPDNAQSWTACSAAALKRSIATGAEADTYGMQVAQMLRLIAVNGEVTPCPDAIPQTLWDKAKGIDDLGKGDAAARAAGTTPAPAPDADRADRLRLNADMAAKAAADAERIKSEKDAYAAALAESQRAQDQYQREREAYEAESARVKAAQEAYDAQMTRYRASGGRTTPQ</sequence>
<keyword evidence="5" id="KW-1185">Reference proteome</keyword>
<dbReference type="STRING" id="1332080.ATN00_18175"/>
<feature type="signal peptide" evidence="3">
    <location>
        <begin position="1"/>
        <end position="26"/>
    </location>
</feature>
<dbReference type="KEGG" id="sbd:ATN00_18175"/>
<evidence type="ECO:0000256" key="1">
    <source>
        <dbReference type="SAM" id="Coils"/>
    </source>
</evidence>
<feature type="region of interest" description="Disordered" evidence="2">
    <location>
        <begin position="113"/>
        <end position="138"/>
    </location>
</feature>